<evidence type="ECO:0000313" key="2">
    <source>
        <dbReference type="EMBL" id="CUR38126.1"/>
    </source>
</evidence>
<name>A0A0U5JPZ4_LIMRT</name>
<reference evidence="2" key="1">
    <citation type="submission" date="2015-10" db="EMBL/GenBank/DDBJ databases">
        <authorList>
            <person name="Gilbert D.G."/>
        </authorList>
    </citation>
    <scope>NUCLEOTIDE SEQUENCE</scope>
    <source>
        <strain evidence="2">3c6</strain>
    </source>
</reference>
<dbReference type="Proteomes" id="UP000184174">
    <property type="component" value="Unassembled WGS sequence"/>
</dbReference>
<accession>A0A0U5JPZ4</accession>
<evidence type="ECO:0000313" key="4">
    <source>
        <dbReference type="Proteomes" id="UP000184174"/>
    </source>
</evidence>
<protein>
    <submittedName>
        <fullName evidence="2">Uncharacterized protein</fullName>
    </submittedName>
</protein>
<reference evidence="3 4" key="2">
    <citation type="submission" date="2016-10" db="EMBL/GenBank/DDBJ databases">
        <title>Genome sequence of Lactobacillus reuteri 121, a source of glucan and fructan exopolysaccharides.</title>
        <authorList>
            <person name="Gangoiti J."/>
            <person name="Lammerts Van Bueren A."/>
            <person name="Dijkhuizen L."/>
        </authorList>
    </citation>
    <scope>NUCLEOTIDE SEQUENCE [LARGE SCALE GENOMIC DNA]</scope>
    <source>
        <strain evidence="3 4">121</strain>
    </source>
</reference>
<organism evidence="2">
    <name type="scientific">Limosilactobacillus reuteri</name>
    <name type="common">Lactobacillus reuteri</name>
    <dbReference type="NCBI Taxonomy" id="1598"/>
    <lineage>
        <taxon>Bacteria</taxon>
        <taxon>Bacillati</taxon>
        <taxon>Bacillota</taxon>
        <taxon>Bacilli</taxon>
        <taxon>Lactobacillales</taxon>
        <taxon>Lactobacillaceae</taxon>
        <taxon>Limosilactobacillus</taxon>
    </lineage>
</organism>
<dbReference type="EMBL" id="LN887312">
    <property type="protein sequence ID" value="CUR38126.1"/>
    <property type="molecule type" value="Genomic_DNA"/>
</dbReference>
<feature type="region of interest" description="Disordered" evidence="1">
    <location>
        <begin position="58"/>
        <end position="79"/>
    </location>
</feature>
<proteinExistence type="predicted"/>
<evidence type="ECO:0000256" key="1">
    <source>
        <dbReference type="SAM" id="MobiDB-lite"/>
    </source>
</evidence>
<dbReference type="EMBL" id="MKQH01000014">
    <property type="protein sequence ID" value="OJI09730.1"/>
    <property type="molecule type" value="Genomic_DNA"/>
</dbReference>
<dbReference type="AlphaFoldDB" id="A0A0U5JPZ4"/>
<sequence>MKNEEIAKYLRSIDDSLKTITYIQSAQLSLNQQSMKKMTNTTKNLLSSFNSALSHFDDNLDDQNEVPSDALVSDDELNN</sequence>
<dbReference type="RefSeq" id="WP_072575037.1">
    <property type="nucleotide sequence ID" value="NZ_CP137611.1"/>
</dbReference>
<gene>
    <name evidence="3" type="ORF">BJI45_03615</name>
    <name evidence="2" type="ORF">LRLP16767_LR3C6_00078</name>
</gene>
<evidence type="ECO:0000313" key="3">
    <source>
        <dbReference type="EMBL" id="OJI09730.1"/>
    </source>
</evidence>